<reference evidence="1" key="1">
    <citation type="submission" date="2021-03" db="EMBL/GenBank/DDBJ databases">
        <title>Genomic Encyclopedia of Type Strains, Phase IV (KMG-IV): sequencing the most valuable type-strain genomes for metagenomic binning, comparative biology and taxonomic classification.</title>
        <authorList>
            <person name="Goeker M."/>
        </authorList>
    </citation>
    <scope>NUCLEOTIDE SEQUENCE</scope>
    <source>
        <strain evidence="1">DSM 26232</strain>
    </source>
</reference>
<dbReference type="RefSeq" id="WP_209490032.1">
    <property type="nucleotide sequence ID" value="NZ_JAGGLC010000001.1"/>
</dbReference>
<dbReference type="EMBL" id="JAGGLC010000001">
    <property type="protein sequence ID" value="MBP1985971.1"/>
    <property type="molecule type" value="Genomic_DNA"/>
</dbReference>
<name>A0A8T4GS61_9EURY</name>
<dbReference type="AlphaFoldDB" id="A0A8T4GS61"/>
<sequence length="62" mass="6492">MDPPRGPDELVDVLGSVLFAQLVPNVDDFDAVPRVLADGSEALAEAILTVLLEVSACSGIDR</sequence>
<evidence type="ECO:0000313" key="1">
    <source>
        <dbReference type="EMBL" id="MBP1985971.1"/>
    </source>
</evidence>
<proteinExistence type="predicted"/>
<organism evidence="1 2">
    <name type="scientific">Halolamina salifodinae</name>
    <dbReference type="NCBI Taxonomy" id="1202767"/>
    <lineage>
        <taxon>Archaea</taxon>
        <taxon>Methanobacteriati</taxon>
        <taxon>Methanobacteriota</taxon>
        <taxon>Stenosarchaea group</taxon>
        <taxon>Halobacteria</taxon>
        <taxon>Halobacteriales</taxon>
        <taxon>Haloferacaceae</taxon>
    </lineage>
</organism>
<evidence type="ECO:0000313" key="2">
    <source>
        <dbReference type="Proteomes" id="UP000823736"/>
    </source>
</evidence>
<gene>
    <name evidence="1" type="ORF">J2753_000444</name>
</gene>
<dbReference type="Proteomes" id="UP000823736">
    <property type="component" value="Unassembled WGS sequence"/>
</dbReference>
<accession>A0A8T4GS61</accession>
<protein>
    <submittedName>
        <fullName evidence="1">Uncharacterized protein</fullName>
    </submittedName>
</protein>
<comment type="caution">
    <text evidence="1">The sequence shown here is derived from an EMBL/GenBank/DDBJ whole genome shotgun (WGS) entry which is preliminary data.</text>
</comment>
<keyword evidence="2" id="KW-1185">Reference proteome</keyword>